<feature type="signal peptide" evidence="2">
    <location>
        <begin position="1"/>
        <end position="22"/>
    </location>
</feature>
<proteinExistence type="inferred from homology"/>
<reference evidence="3" key="3">
    <citation type="submission" date="2025-09" db="UniProtKB">
        <authorList>
            <consortium name="Ensembl"/>
        </authorList>
    </citation>
    <scope>IDENTIFICATION</scope>
</reference>
<dbReference type="RefSeq" id="XP_017578079.1">
    <property type="nucleotide sequence ID" value="XM_017722590.2"/>
</dbReference>
<dbReference type="GeneID" id="108442510"/>
<dbReference type="OrthoDB" id="6424451at2759"/>
<dbReference type="RefSeq" id="XP_017578096.1">
    <property type="nucleotide sequence ID" value="XM_017722607.2"/>
</dbReference>
<dbReference type="CTD" id="557389"/>
<dbReference type="Gene3D" id="3.20.80.10">
    <property type="entry name" value="Regulatory factor, effector binding domain"/>
    <property type="match status" value="1"/>
</dbReference>
<organism evidence="3 4">
    <name type="scientific">Pygocentrus nattereri</name>
    <name type="common">Red-bellied piranha</name>
    <dbReference type="NCBI Taxonomy" id="42514"/>
    <lineage>
        <taxon>Eukaryota</taxon>
        <taxon>Metazoa</taxon>
        <taxon>Chordata</taxon>
        <taxon>Craniata</taxon>
        <taxon>Vertebrata</taxon>
        <taxon>Euteleostomi</taxon>
        <taxon>Actinopterygii</taxon>
        <taxon>Neopterygii</taxon>
        <taxon>Teleostei</taxon>
        <taxon>Ostariophysi</taxon>
        <taxon>Characiformes</taxon>
        <taxon>Characoidei</taxon>
        <taxon>Pygocentrus</taxon>
    </lineage>
</organism>
<dbReference type="SUPFAM" id="SSF55136">
    <property type="entry name" value="Probable bacterial effector-binding domain"/>
    <property type="match status" value="1"/>
</dbReference>
<accession>A0A3B4BT84</accession>
<evidence type="ECO:0000313" key="4">
    <source>
        <dbReference type="Proteomes" id="UP001501920"/>
    </source>
</evidence>
<keyword evidence="4" id="KW-1185">Reference proteome</keyword>
<dbReference type="PANTHER" id="PTHR11220:SF69">
    <property type="entry name" value="HEME-BINDING PROTEIN 2"/>
    <property type="match status" value="1"/>
</dbReference>
<dbReference type="GO" id="GO:0020037">
    <property type="term" value="F:heme binding"/>
    <property type="evidence" value="ECO:0007669"/>
    <property type="project" value="TreeGrafter"/>
</dbReference>
<reference evidence="3" key="2">
    <citation type="submission" date="2025-08" db="UniProtKB">
        <authorList>
            <consortium name="Ensembl"/>
        </authorList>
    </citation>
    <scope>IDENTIFICATION</scope>
</reference>
<protein>
    <recommendedName>
        <fullName evidence="5">Heme-binding protein soul2</fullName>
    </recommendedName>
</protein>
<dbReference type="OMA" id="DFEERAY"/>
<dbReference type="Ensembl" id="ENSPNAT00000009727.2">
    <property type="protein sequence ID" value="ENSPNAP00000002857.1"/>
    <property type="gene ID" value="ENSPNAG00000001305.2"/>
</dbReference>
<evidence type="ECO:0000313" key="3">
    <source>
        <dbReference type="Ensembl" id="ENSPNAP00000002857.1"/>
    </source>
</evidence>
<sequence length="201" mass="22809">MKTIMPVAFCLLSVVLLPLGQCWEAPLFCHEYECPEFTVVNTYESFEERLYASSRWITTDITSTDNHDVADGFWKLYKYTQGENTEKRVIPTTRPGLVSVNEAGENGQRQVSVSFYVAPDTVLPHPNDDTIKEITRPSGTIYVRVFSGVASESDAIENKNKLKEDLQTAGKLFDKNRFDGAGYEPVWILINRHNEVWIHAA</sequence>
<comment type="similarity">
    <text evidence="1">Belongs to the HEBP family.</text>
</comment>
<dbReference type="Pfam" id="PF04832">
    <property type="entry name" value="SOUL"/>
    <property type="match status" value="1"/>
</dbReference>
<feature type="chain" id="PRO_5017334106" description="Heme-binding protein soul2" evidence="2">
    <location>
        <begin position="23"/>
        <end position="201"/>
    </location>
</feature>
<dbReference type="InterPro" id="IPR011256">
    <property type="entry name" value="Reg_factor_effector_dom_sf"/>
</dbReference>
<reference evidence="3 4" key="1">
    <citation type="submission" date="2020-10" db="EMBL/GenBank/DDBJ databases">
        <title>Pygocentrus nattereri (red-bellied piranha) genome, fPygNat1, primary haplotype.</title>
        <authorList>
            <person name="Myers G."/>
            <person name="Meyer A."/>
            <person name="Karagic N."/>
            <person name="Pippel M."/>
            <person name="Winkler S."/>
            <person name="Tracey A."/>
            <person name="Wood J."/>
            <person name="Formenti G."/>
            <person name="Howe K."/>
            <person name="Fedrigo O."/>
            <person name="Jarvis E.D."/>
        </authorList>
    </citation>
    <scope>NUCLEOTIDE SEQUENCE [LARGE SCALE GENOMIC DNA]</scope>
</reference>
<evidence type="ECO:0000256" key="2">
    <source>
        <dbReference type="SAM" id="SignalP"/>
    </source>
</evidence>
<dbReference type="RefSeq" id="XP_017578087.1">
    <property type="nucleotide sequence ID" value="XM_017722598.2"/>
</dbReference>
<dbReference type="Proteomes" id="UP001501920">
    <property type="component" value="Chromosome 5"/>
</dbReference>
<evidence type="ECO:0000256" key="1">
    <source>
        <dbReference type="ARBA" id="ARBA00009817"/>
    </source>
</evidence>
<evidence type="ECO:0008006" key="5">
    <source>
        <dbReference type="Google" id="ProtNLM"/>
    </source>
</evidence>
<dbReference type="AlphaFoldDB" id="A0A3B4BT84"/>
<dbReference type="PANTHER" id="PTHR11220">
    <property type="entry name" value="HEME-BINDING PROTEIN-RELATED"/>
    <property type="match status" value="1"/>
</dbReference>
<keyword evidence="2" id="KW-0732">Signal</keyword>
<dbReference type="InterPro" id="IPR006917">
    <property type="entry name" value="SOUL_heme-bd"/>
</dbReference>
<name>A0A3B4BT84_PYGNA</name>
<dbReference type="GO" id="GO:0005737">
    <property type="term" value="C:cytoplasm"/>
    <property type="evidence" value="ECO:0007669"/>
    <property type="project" value="TreeGrafter"/>
</dbReference>
<dbReference type="GeneTree" id="ENSGT00940000160412"/>
<dbReference type="STRING" id="42514.ENSPNAP00000002857"/>